<dbReference type="EMBL" id="CM023481">
    <property type="protein sequence ID" value="KAH6945030.1"/>
    <property type="molecule type" value="Genomic_DNA"/>
</dbReference>
<gene>
    <name evidence="1" type="ORF">HPB50_006917</name>
</gene>
<accession>A0ACB7TDZ8</accession>
<reference evidence="1" key="1">
    <citation type="submission" date="2020-05" db="EMBL/GenBank/DDBJ databases">
        <title>Large-scale comparative analyses of tick genomes elucidate their genetic diversity and vector capacities.</title>
        <authorList>
            <person name="Jia N."/>
            <person name="Wang J."/>
            <person name="Shi W."/>
            <person name="Du L."/>
            <person name="Sun Y."/>
            <person name="Zhan W."/>
            <person name="Jiang J."/>
            <person name="Wang Q."/>
            <person name="Zhang B."/>
            <person name="Ji P."/>
            <person name="Sakyi L.B."/>
            <person name="Cui X."/>
            <person name="Yuan T."/>
            <person name="Jiang B."/>
            <person name="Yang W."/>
            <person name="Lam T.T.-Y."/>
            <person name="Chang Q."/>
            <person name="Ding S."/>
            <person name="Wang X."/>
            <person name="Zhu J."/>
            <person name="Ruan X."/>
            <person name="Zhao L."/>
            <person name="Wei J."/>
            <person name="Que T."/>
            <person name="Du C."/>
            <person name="Cheng J."/>
            <person name="Dai P."/>
            <person name="Han X."/>
            <person name="Huang E."/>
            <person name="Gao Y."/>
            <person name="Liu J."/>
            <person name="Shao H."/>
            <person name="Ye R."/>
            <person name="Li L."/>
            <person name="Wei W."/>
            <person name="Wang X."/>
            <person name="Wang C."/>
            <person name="Yang T."/>
            <person name="Huo Q."/>
            <person name="Li W."/>
            <person name="Guo W."/>
            <person name="Chen H."/>
            <person name="Zhou L."/>
            <person name="Ni X."/>
            <person name="Tian J."/>
            <person name="Zhou Y."/>
            <person name="Sheng Y."/>
            <person name="Liu T."/>
            <person name="Pan Y."/>
            <person name="Xia L."/>
            <person name="Li J."/>
            <person name="Zhao F."/>
            <person name="Cao W."/>
        </authorList>
    </citation>
    <scope>NUCLEOTIDE SEQUENCE</scope>
    <source>
        <strain evidence="1">Hyas-2018</strain>
    </source>
</reference>
<organism evidence="1 2">
    <name type="scientific">Hyalomma asiaticum</name>
    <name type="common">Tick</name>
    <dbReference type="NCBI Taxonomy" id="266040"/>
    <lineage>
        <taxon>Eukaryota</taxon>
        <taxon>Metazoa</taxon>
        <taxon>Ecdysozoa</taxon>
        <taxon>Arthropoda</taxon>
        <taxon>Chelicerata</taxon>
        <taxon>Arachnida</taxon>
        <taxon>Acari</taxon>
        <taxon>Parasitiformes</taxon>
        <taxon>Ixodida</taxon>
        <taxon>Ixodoidea</taxon>
        <taxon>Ixodidae</taxon>
        <taxon>Hyalomminae</taxon>
        <taxon>Hyalomma</taxon>
    </lineage>
</organism>
<proteinExistence type="predicted"/>
<protein>
    <submittedName>
        <fullName evidence="1">Uncharacterized protein</fullName>
    </submittedName>
</protein>
<keyword evidence="2" id="KW-1185">Reference proteome</keyword>
<evidence type="ECO:0000313" key="1">
    <source>
        <dbReference type="EMBL" id="KAH6945030.1"/>
    </source>
</evidence>
<sequence length="375" mass="42510">MAPVELRAALASLFSLLFGRVSLGEDEEHSGDDFAMVLLLTRLQRHDRHRVPLYVESVVPTYLDFEFRKLFRLSRSTCGALVDEFAASRFYPEGVRGRPQLSAEKTFLIALSYIGSQQTMYQIADKFNVSESSVHVSICRVLNFLFSISEREIRWPDHDEKERNKAAFSKLVRRGRSPLPDVIGAIDGCHVRIAKPTESEQSYYNRKKFHSIILQGVCDAERLFIDVFVGIPGRSHDSRVLEHSFLHEEGITKCEGGYLLGDAAYPLLTWLLPPYRHNPANWQDWMSAFNYAHSRQRVVIEHTFGILKARFQRLLLIDVASIKQAVLIVLAACVLHNRAQRCGDFVVELEVCDSGTDVSSAQPADLLRDSIAKSL</sequence>
<dbReference type="Proteomes" id="UP000821845">
    <property type="component" value="Chromosome 1"/>
</dbReference>
<comment type="caution">
    <text evidence="1">The sequence shown here is derived from an EMBL/GenBank/DDBJ whole genome shotgun (WGS) entry which is preliminary data.</text>
</comment>
<name>A0ACB7TDZ8_HYAAI</name>
<evidence type="ECO:0000313" key="2">
    <source>
        <dbReference type="Proteomes" id="UP000821845"/>
    </source>
</evidence>